<keyword evidence="2" id="KW-1185">Reference proteome</keyword>
<evidence type="ECO:0000313" key="1">
    <source>
        <dbReference type="EMBL" id="TEB19050.1"/>
    </source>
</evidence>
<proteinExistence type="predicted"/>
<reference evidence="1 2" key="1">
    <citation type="journal article" date="2019" name="Nat. Ecol. Evol.">
        <title>Megaphylogeny resolves global patterns of mushroom evolution.</title>
        <authorList>
            <person name="Varga T."/>
            <person name="Krizsan K."/>
            <person name="Foldi C."/>
            <person name="Dima B."/>
            <person name="Sanchez-Garcia M."/>
            <person name="Sanchez-Ramirez S."/>
            <person name="Szollosi G.J."/>
            <person name="Szarkandi J.G."/>
            <person name="Papp V."/>
            <person name="Albert L."/>
            <person name="Andreopoulos W."/>
            <person name="Angelini C."/>
            <person name="Antonin V."/>
            <person name="Barry K.W."/>
            <person name="Bougher N.L."/>
            <person name="Buchanan P."/>
            <person name="Buyck B."/>
            <person name="Bense V."/>
            <person name="Catcheside P."/>
            <person name="Chovatia M."/>
            <person name="Cooper J."/>
            <person name="Damon W."/>
            <person name="Desjardin D."/>
            <person name="Finy P."/>
            <person name="Geml J."/>
            <person name="Haridas S."/>
            <person name="Hughes K."/>
            <person name="Justo A."/>
            <person name="Karasinski D."/>
            <person name="Kautmanova I."/>
            <person name="Kiss B."/>
            <person name="Kocsube S."/>
            <person name="Kotiranta H."/>
            <person name="LaButti K.M."/>
            <person name="Lechner B.E."/>
            <person name="Liimatainen K."/>
            <person name="Lipzen A."/>
            <person name="Lukacs Z."/>
            <person name="Mihaltcheva S."/>
            <person name="Morgado L.N."/>
            <person name="Niskanen T."/>
            <person name="Noordeloos M.E."/>
            <person name="Ohm R.A."/>
            <person name="Ortiz-Santana B."/>
            <person name="Ovrebo C."/>
            <person name="Racz N."/>
            <person name="Riley R."/>
            <person name="Savchenko A."/>
            <person name="Shiryaev A."/>
            <person name="Soop K."/>
            <person name="Spirin V."/>
            <person name="Szebenyi C."/>
            <person name="Tomsovsky M."/>
            <person name="Tulloss R.E."/>
            <person name="Uehling J."/>
            <person name="Grigoriev I.V."/>
            <person name="Vagvolgyi C."/>
            <person name="Papp T."/>
            <person name="Martin F.M."/>
            <person name="Miettinen O."/>
            <person name="Hibbett D.S."/>
            <person name="Nagy L.G."/>
        </authorList>
    </citation>
    <scope>NUCLEOTIDE SEQUENCE [LARGE SCALE GENOMIC DNA]</scope>
    <source>
        <strain evidence="1 2">FP101781</strain>
    </source>
</reference>
<sequence length="296" mass="33509">MMALTTDATPRIHLEPSQVLKDDHRVKRLIATLSEGIFYDIDSKKASEILQECLKICGGSNETLSQVLQDKFFGDHTPFYWAITNKDPQSHALPLLEELAFYGGALTKETQEDIVEAFRVKFDSVVYSTMKHRLMRVSTLDTCSPSFFQGGEHSPIVTASSEYDGVTTVRFEIPRFFDRLLADGELSLQFYALRATFCLSVSVTRKGDGRSRPRWDFNLAELPPSGHRPMGIYTVLQIHSEDGREKHARSYGGFYHPAPPKMEVDELRLVEFYRTPYTANERGALSGELTLNKASR</sequence>
<dbReference type="Proteomes" id="UP000298030">
    <property type="component" value="Unassembled WGS sequence"/>
</dbReference>
<protein>
    <submittedName>
        <fullName evidence="1">Uncharacterized protein</fullName>
    </submittedName>
</protein>
<dbReference type="AlphaFoldDB" id="A0A4Y7SCF0"/>
<evidence type="ECO:0000313" key="2">
    <source>
        <dbReference type="Proteomes" id="UP000298030"/>
    </source>
</evidence>
<name>A0A4Y7SCF0_COPMI</name>
<comment type="caution">
    <text evidence="1">The sequence shown here is derived from an EMBL/GenBank/DDBJ whole genome shotgun (WGS) entry which is preliminary data.</text>
</comment>
<dbReference type="EMBL" id="QPFP01000209">
    <property type="protein sequence ID" value="TEB19050.1"/>
    <property type="molecule type" value="Genomic_DNA"/>
</dbReference>
<gene>
    <name evidence="1" type="ORF">FA13DRAFT_1744777</name>
</gene>
<accession>A0A4Y7SCF0</accession>
<organism evidence="1 2">
    <name type="scientific">Coprinellus micaceus</name>
    <name type="common">Glistening ink-cap mushroom</name>
    <name type="synonym">Coprinus micaceus</name>
    <dbReference type="NCBI Taxonomy" id="71717"/>
    <lineage>
        <taxon>Eukaryota</taxon>
        <taxon>Fungi</taxon>
        <taxon>Dikarya</taxon>
        <taxon>Basidiomycota</taxon>
        <taxon>Agaricomycotina</taxon>
        <taxon>Agaricomycetes</taxon>
        <taxon>Agaricomycetidae</taxon>
        <taxon>Agaricales</taxon>
        <taxon>Agaricineae</taxon>
        <taxon>Psathyrellaceae</taxon>
        <taxon>Coprinellus</taxon>
    </lineage>
</organism>